<sequence>MATKHLVLDPDVHEQLKARKRETGLTVKQIGNSALWAFLQLSSREQAALQLLIETGRITHEDYNQALLQAASEIQFRTPSIRDLGRLAPDRTVRSLAAGSWDGRELSRGPNGGWQIIEAWARDSRRELTPLHGYTGVQAYGVLLEGKMRLDCDGKITVLSAPQLLSFPPGHTCASAPLTRKTRILMVFIPAVWDHDGPESHPASCP</sequence>
<accession>A0A410FTF7</accession>
<gene>
    <name evidence="1" type="ORF">BIP78_0475</name>
</gene>
<evidence type="ECO:0000313" key="2">
    <source>
        <dbReference type="Proteomes" id="UP000287233"/>
    </source>
</evidence>
<dbReference type="SUPFAM" id="SSF51182">
    <property type="entry name" value="RmlC-like cupins"/>
    <property type="match status" value="1"/>
</dbReference>
<organism evidence="1 2">
    <name type="scientific">Bipolaricaulis sibiricus</name>
    <dbReference type="NCBI Taxonomy" id="2501609"/>
    <lineage>
        <taxon>Bacteria</taxon>
        <taxon>Candidatus Bipolaricaulota</taxon>
        <taxon>Candidatus Bipolaricaulia</taxon>
        <taxon>Candidatus Bipolaricaulales</taxon>
        <taxon>Candidatus Bipolaricaulaceae</taxon>
        <taxon>Candidatus Bipolaricaulis</taxon>
    </lineage>
</organism>
<dbReference type="KEGG" id="bih:BIP78_0475"/>
<dbReference type="AlphaFoldDB" id="A0A410FTF7"/>
<dbReference type="InterPro" id="IPR014710">
    <property type="entry name" value="RmlC-like_jellyroll"/>
</dbReference>
<dbReference type="Gene3D" id="2.60.120.10">
    <property type="entry name" value="Jelly Rolls"/>
    <property type="match status" value="1"/>
</dbReference>
<name>A0A410FTF7_BIPS1</name>
<reference evidence="2" key="1">
    <citation type="submission" date="2018-12" db="EMBL/GenBank/DDBJ databases">
        <title>Complete genome sequence of an uncultured bacterium of the candidate phylum Bipolaricaulota.</title>
        <authorList>
            <person name="Kadnikov V.V."/>
            <person name="Mardanov A.V."/>
            <person name="Beletsky A.V."/>
            <person name="Frank Y.A."/>
            <person name="Karnachuk O.V."/>
            <person name="Ravin N.V."/>
        </authorList>
    </citation>
    <scope>NUCLEOTIDE SEQUENCE [LARGE SCALE GENOMIC DNA]</scope>
</reference>
<proteinExistence type="predicted"/>
<dbReference type="InterPro" id="IPR011051">
    <property type="entry name" value="RmlC_Cupin_sf"/>
</dbReference>
<dbReference type="Proteomes" id="UP000287233">
    <property type="component" value="Chromosome"/>
</dbReference>
<evidence type="ECO:0000313" key="1">
    <source>
        <dbReference type="EMBL" id="QAA76241.1"/>
    </source>
</evidence>
<dbReference type="EMBL" id="CP034928">
    <property type="protein sequence ID" value="QAA76241.1"/>
    <property type="molecule type" value="Genomic_DNA"/>
</dbReference>
<protein>
    <submittedName>
        <fullName evidence="1">Uncharacterized protein</fullName>
    </submittedName>
</protein>